<feature type="region of interest" description="Disordered" evidence="6">
    <location>
        <begin position="131"/>
        <end position="174"/>
    </location>
</feature>
<dbReference type="InterPro" id="IPR018076">
    <property type="entry name" value="T2SS_GspF_dom"/>
</dbReference>
<evidence type="ECO:0000259" key="9">
    <source>
        <dbReference type="Pfam" id="PF20578"/>
    </source>
</evidence>
<dbReference type="PANTHER" id="PTHR35007:SF2">
    <property type="entry name" value="PILUS ASSEMBLE PROTEIN"/>
    <property type="match status" value="1"/>
</dbReference>
<feature type="compositionally biased region" description="Low complexity" evidence="6">
    <location>
        <begin position="144"/>
        <end position="156"/>
    </location>
</feature>
<sequence>MGMIYAGICAALAVLLFLSRKEEIRAEPDTPALDRYFLKPAQWLYKRLPGEKSRAGGRSGTQLREELQLLYPSGAKERFRRCQVEKLSGLLLVFLAAAVLGGLIRLSGSLDGRLTEDGRLMRNSYGEGEAQVSLTVRGQEAEAGENTAAGENTGTEKAAAGRGDEAEETGGGSDWEEEITVTIPERRYTRQELEDMLPEVRAYLEQEIRGENATLDEVRSALSLPAEAEGYPFQISWRSGNYGLIRTDGTVRNEETAERGEIVELTAVLSCYEDTWEESFSVRVCPPLLSEEEKRRKLLLDRIAAEDEEAAYEDSLRLPEQAEGEELVWTEKRSDDSLLIFLLILAAGAAQYRFADGDLRKRLEKRERQLLLSYPEFISRLTLLMGAGLPVRAAFMRMAADYRKKKERGKNYVYEELQLVCREMESGVTEVEAYEHFGRRCRLPQYRKCAALLVQNLKKGSAGLLAALQEEAEHSFEERKRNAREEGERAGTKLLLPMMMMLAVVMVLILVPACFSFAGM</sequence>
<evidence type="ECO:0000256" key="6">
    <source>
        <dbReference type="SAM" id="MobiDB-lite"/>
    </source>
</evidence>
<accession>A0A9D1YPV7</accession>
<organism evidence="10 11">
    <name type="scientific">Candidatus Eisenbergiella pullistercoris</name>
    <dbReference type="NCBI Taxonomy" id="2838555"/>
    <lineage>
        <taxon>Bacteria</taxon>
        <taxon>Bacillati</taxon>
        <taxon>Bacillota</taxon>
        <taxon>Clostridia</taxon>
        <taxon>Lachnospirales</taxon>
        <taxon>Lachnospiraceae</taxon>
        <taxon>Eisenbergiella</taxon>
    </lineage>
</organism>
<evidence type="ECO:0000313" key="11">
    <source>
        <dbReference type="Proteomes" id="UP000824007"/>
    </source>
</evidence>
<gene>
    <name evidence="10" type="ORF">H9831_06700</name>
</gene>
<proteinExistence type="predicted"/>
<evidence type="ECO:0000256" key="3">
    <source>
        <dbReference type="ARBA" id="ARBA00022692"/>
    </source>
</evidence>
<comment type="subcellular location">
    <subcellularLocation>
        <location evidence="1">Cell membrane</location>
        <topology evidence="1">Multi-pass membrane protein</topology>
    </subcellularLocation>
</comment>
<evidence type="ECO:0000313" key="10">
    <source>
        <dbReference type="EMBL" id="HIY60349.1"/>
    </source>
</evidence>
<feature type="domain" description="Type II secretion system protein GspF" evidence="8">
    <location>
        <begin position="377"/>
        <end position="512"/>
    </location>
</feature>
<keyword evidence="5 7" id="KW-0472">Membrane</keyword>
<feature type="transmembrane region" description="Helical" evidence="7">
    <location>
        <begin position="494"/>
        <end position="518"/>
    </location>
</feature>
<name>A0A9D1YPV7_9FIRM</name>
<evidence type="ECO:0000256" key="1">
    <source>
        <dbReference type="ARBA" id="ARBA00004651"/>
    </source>
</evidence>
<dbReference type="InterPro" id="IPR046780">
    <property type="entry name" value="aBig_2"/>
</dbReference>
<evidence type="ECO:0000259" key="8">
    <source>
        <dbReference type="Pfam" id="PF00482"/>
    </source>
</evidence>
<feature type="domain" description="Atrophied bacterial Ig" evidence="9">
    <location>
        <begin position="212"/>
        <end position="284"/>
    </location>
</feature>
<keyword evidence="4 7" id="KW-1133">Transmembrane helix</keyword>
<protein>
    <submittedName>
        <fullName evidence="10">Type II secretion system F family protein</fullName>
    </submittedName>
</protein>
<comment type="caution">
    <text evidence="10">The sequence shown here is derived from an EMBL/GenBank/DDBJ whole genome shotgun (WGS) entry which is preliminary data.</text>
</comment>
<evidence type="ECO:0000256" key="7">
    <source>
        <dbReference type="SAM" id="Phobius"/>
    </source>
</evidence>
<reference evidence="10" key="1">
    <citation type="journal article" date="2021" name="PeerJ">
        <title>Extensive microbial diversity within the chicken gut microbiome revealed by metagenomics and culture.</title>
        <authorList>
            <person name="Gilroy R."/>
            <person name="Ravi A."/>
            <person name="Getino M."/>
            <person name="Pursley I."/>
            <person name="Horton D.L."/>
            <person name="Alikhan N.F."/>
            <person name="Baker D."/>
            <person name="Gharbi K."/>
            <person name="Hall N."/>
            <person name="Watson M."/>
            <person name="Adriaenssens E.M."/>
            <person name="Foster-Nyarko E."/>
            <person name="Jarju S."/>
            <person name="Secka A."/>
            <person name="Antonio M."/>
            <person name="Oren A."/>
            <person name="Chaudhuri R.R."/>
            <person name="La Ragione R."/>
            <person name="Hildebrand F."/>
            <person name="Pallen M.J."/>
        </authorList>
    </citation>
    <scope>NUCLEOTIDE SEQUENCE</scope>
    <source>
        <strain evidence="10">ChiSxjej3B15-24422</strain>
    </source>
</reference>
<keyword evidence="3 7" id="KW-0812">Transmembrane</keyword>
<dbReference type="Proteomes" id="UP000824007">
    <property type="component" value="Unassembled WGS sequence"/>
</dbReference>
<feature type="transmembrane region" description="Helical" evidence="7">
    <location>
        <begin position="87"/>
        <end position="106"/>
    </location>
</feature>
<dbReference type="Pfam" id="PF00482">
    <property type="entry name" value="T2SSF"/>
    <property type="match status" value="1"/>
</dbReference>
<dbReference type="Pfam" id="PF20578">
    <property type="entry name" value="aBig_2"/>
    <property type="match status" value="1"/>
</dbReference>
<keyword evidence="2" id="KW-1003">Cell membrane</keyword>
<evidence type="ECO:0000256" key="2">
    <source>
        <dbReference type="ARBA" id="ARBA00022475"/>
    </source>
</evidence>
<dbReference type="AlphaFoldDB" id="A0A9D1YPV7"/>
<reference evidence="10" key="2">
    <citation type="submission" date="2021-04" db="EMBL/GenBank/DDBJ databases">
        <authorList>
            <person name="Gilroy R."/>
        </authorList>
    </citation>
    <scope>NUCLEOTIDE SEQUENCE</scope>
    <source>
        <strain evidence="10">ChiSxjej3B15-24422</strain>
    </source>
</reference>
<evidence type="ECO:0000256" key="4">
    <source>
        <dbReference type="ARBA" id="ARBA00022989"/>
    </source>
</evidence>
<evidence type="ECO:0000256" key="5">
    <source>
        <dbReference type="ARBA" id="ARBA00023136"/>
    </source>
</evidence>
<dbReference type="PANTHER" id="PTHR35007">
    <property type="entry name" value="INTEGRAL MEMBRANE PROTEIN-RELATED"/>
    <property type="match status" value="1"/>
</dbReference>
<dbReference type="GO" id="GO:0005886">
    <property type="term" value="C:plasma membrane"/>
    <property type="evidence" value="ECO:0007669"/>
    <property type="project" value="UniProtKB-SubCell"/>
</dbReference>
<dbReference type="EMBL" id="DXDD01000086">
    <property type="protein sequence ID" value="HIY60349.1"/>
    <property type="molecule type" value="Genomic_DNA"/>
</dbReference>